<accession>A0A8J7F1E1</accession>
<keyword evidence="2" id="KW-1185">Reference proteome</keyword>
<name>A0A8J7F1E1_9CYAN</name>
<proteinExistence type="predicted"/>
<evidence type="ECO:0000313" key="2">
    <source>
        <dbReference type="Proteomes" id="UP000620559"/>
    </source>
</evidence>
<comment type="caution">
    <text evidence="1">The sequence shown here is derived from an EMBL/GenBank/DDBJ whole genome shotgun (WGS) entry which is preliminary data.</text>
</comment>
<reference evidence="1" key="1">
    <citation type="submission" date="2020-10" db="EMBL/GenBank/DDBJ databases">
        <authorList>
            <person name="Castelo-Branco R."/>
            <person name="Eusebio N."/>
            <person name="Adriana R."/>
            <person name="Vieira A."/>
            <person name="Brugerolle De Fraissinette N."/>
            <person name="Rezende De Castro R."/>
            <person name="Schneider M.P."/>
            <person name="Vasconcelos V."/>
            <person name="Leao P.N."/>
        </authorList>
    </citation>
    <scope>NUCLEOTIDE SEQUENCE</scope>
    <source>
        <strain evidence="1">LEGE 06105</strain>
    </source>
</reference>
<dbReference type="EMBL" id="JADEWL010000020">
    <property type="protein sequence ID" value="MBE9212865.1"/>
    <property type="molecule type" value="Genomic_DNA"/>
</dbReference>
<dbReference type="Proteomes" id="UP000620559">
    <property type="component" value="Unassembled WGS sequence"/>
</dbReference>
<dbReference type="AlphaFoldDB" id="A0A8J7F1E1"/>
<gene>
    <name evidence="1" type="ORF">IQ247_09190</name>
</gene>
<dbReference type="RefSeq" id="WP_193919195.1">
    <property type="nucleotide sequence ID" value="NZ_JADEWL010000020.1"/>
</dbReference>
<organism evidence="1 2">
    <name type="scientific">Plectonema cf. radiosum LEGE 06105</name>
    <dbReference type="NCBI Taxonomy" id="945769"/>
    <lineage>
        <taxon>Bacteria</taxon>
        <taxon>Bacillati</taxon>
        <taxon>Cyanobacteriota</taxon>
        <taxon>Cyanophyceae</taxon>
        <taxon>Oscillatoriophycideae</taxon>
        <taxon>Oscillatoriales</taxon>
        <taxon>Microcoleaceae</taxon>
        <taxon>Plectonema</taxon>
    </lineage>
</organism>
<sequence length="236" mass="26564">MIRPYHLTILSLLILSSPLLGLSINQSFSYIDRNNAEKLFSNIESPGNVAICRAEGNCEKNGQFTSLYYGHIDPSKIGGKRVLNQGFCSDYGKSKAGDIDGANRGCLHRIKSRLPRLNKLFQQHNLDVNKHTAAYINAVDLWNQAAPRVSDNFPQIYANNISFGLSIDDAIRRSRIDAFNLSASGLFNICSREPYYISRLAAYPRNSTQWKRGCIDIDQNRRRLAINEVLINRGVI</sequence>
<protein>
    <submittedName>
        <fullName evidence="1">Uncharacterized protein</fullName>
    </submittedName>
</protein>
<evidence type="ECO:0000313" key="1">
    <source>
        <dbReference type="EMBL" id="MBE9212865.1"/>
    </source>
</evidence>